<keyword evidence="5" id="KW-0732">Signal</keyword>
<comment type="caution">
    <text evidence="7">The sequence shown here is derived from an EMBL/GenBank/DDBJ whole genome shotgun (WGS) entry which is preliminary data.</text>
</comment>
<gene>
    <name evidence="7" type="ORF">OD355_03435</name>
</gene>
<comment type="similarity">
    <text evidence="4">Belongs to the TonB-dependent receptor family.</text>
</comment>
<dbReference type="Gene3D" id="3.55.50.30">
    <property type="match status" value="1"/>
</dbReference>
<accession>A0AAE3IKN3</accession>
<dbReference type="GO" id="GO:0009279">
    <property type="term" value="C:cell outer membrane"/>
    <property type="evidence" value="ECO:0007669"/>
    <property type="project" value="UniProtKB-SubCell"/>
</dbReference>
<keyword evidence="4" id="KW-1134">Transmembrane beta strand</keyword>
<comment type="subcellular location">
    <subcellularLocation>
        <location evidence="4">Cell outer membrane</location>
        <topology evidence="4">Multi-pass membrane protein</topology>
    </subcellularLocation>
</comment>
<organism evidence="7 8">
    <name type="scientific">Haoranjiania flava</name>
    <dbReference type="NCBI Taxonomy" id="1856322"/>
    <lineage>
        <taxon>Bacteria</taxon>
        <taxon>Pseudomonadati</taxon>
        <taxon>Bacteroidota</taxon>
        <taxon>Chitinophagia</taxon>
        <taxon>Chitinophagales</taxon>
        <taxon>Chitinophagaceae</taxon>
        <taxon>Haoranjiania</taxon>
    </lineage>
</organism>
<feature type="chain" id="PRO_5042061471" evidence="5">
    <location>
        <begin position="36"/>
        <end position="1135"/>
    </location>
</feature>
<evidence type="ECO:0000256" key="5">
    <source>
        <dbReference type="SAM" id="SignalP"/>
    </source>
</evidence>
<evidence type="ECO:0000313" key="7">
    <source>
        <dbReference type="EMBL" id="MCU7693564.1"/>
    </source>
</evidence>
<sequence length="1135" mass="125743">MFKCLSLIATGKAGRMIVCSIIGLLCSAFFFQAAAQQSNISLQGTKTVSEFLKEIEAQTNYRFVYNNDILNDTKTVSATLKNVGIDEALSEILAGQNVEYVKQSNGVVVMTAGRHTPVTTPTTRNVVVTGTVKDKAGTPLSNISVTIPGTTLGTVTNNNGEFSIRASKADSLVFSSVNYVQQSVFVGNNTLLNIVLEAQEGSLGEVVVVGYGQQRKISLVGAQSTINVEELKQPTANISASLAGRIAGIVGVQRSGLPGQNAADIWIRGISTFGNNPKGPLVLIDGVSGRDINSLDPEDIASFSILKDATATAVYGVEGANGVILIQTKKGIPGKIALMANYTQGYTSFTKVPELADAKTYMELRNEARLASGQGIEYSPEYIERTLSGFDPNLYPNVDWMNTIFNKTSLNRRANFSARGGSENTNFYVALAYYDETSLLKTDALQRYNADARFRRYNFTSNVNMKWTNTTRFELGIQGYIANTNYPGVKPSGDNPPPPGNDVEGIFGMVMQTNPVLYPAMYPGNLVPGVNQSYDAQPNPYGLITQTGYKNTFQNQLYTNAKITQELDIITKGLSVYGLFSFDIWNSQTIERVRRRTTYTIDKGNPYKEDSTLNLVILANGSDALGYKRYNNGNRNFYVETAINYNRGFGKHQVTGLLLANAKNYIEAFANDATASLPYRSIGIAGRATYAYDNRYFLEGNFGYNGSENFAPSKRFGFFPSVGAGWVISNETFYEPLKPYLQFLKLRYSNGYVGSAAGGRRFGYITIVKDDANGYQFGIPGSFGGYSGVAISDYGVDVTWSRSHKQDLGLEFKTFNSKLSVVLDYFKEHRTGVFLQRNSLPDYMGLQNNPWGNLGVVENKGFDGTVEILPFNLGPTTWTFRGTFTYNKDKLLENDQPVQPWPYMERRNVNILSTFGYVAEGLFKDQADIDNSADQSALGRARPGDIKYKDLNSDGKIDSYDRTRIGNGDVPNLLYGFGFNVNWKGWFLSAFFQGTEGADRVISGDGIIPFSNSTGAERSNLFAIATDRWTPDNPRQDVFYPRLGYGNSVNSNNNETSTWWLKDMDFLRLKTVDFGYYFPERWLSNIHVKNMRVYLQGVNLFYWSKFKLWDPELNTSNGTRYPNIKTLSIGVQANF</sequence>
<protein>
    <submittedName>
        <fullName evidence="7">TonB-dependent receptor</fullName>
    </submittedName>
</protein>
<keyword evidence="7" id="KW-0675">Receptor</keyword>
<dbReference type="Proteomes" id="UP001209317">
    <property type="component" value="Unassembled WGS sequence"/>
</dbReference>
<feature type="signal peptide" evidence="5">
    <location>
        <begin position="1"/>
        <end position="35"/>
    </location>
</feature>
<dbReference type="InterPro" id="IPR012910">
    <property type="entry name" value="Plug_dom"/>
</dbReference>
<keyword evidence="8" id="KW-1185">Reference proteome</keyword>
<evidence type="ECO:0000313" key="8">
    <source>
        <dbReference type="Proteomes" id="UP001209317"/>
    </source>
</evidence>
<dbReference type="InterPro" id="IPR039426">
    <property type="entry name" value="TonB-dep_rcpt-like"/>
</dbReference>
<feature type="domain" description="Secretin/TonB short N-terminal" evidence="6">
    <location>
        <begin position="61"/>
        <end position="112"/>
    </location>
</feature>
<dbReference type="InterPro" id="IPR023996">
    <property type="entry name" value="TonB-dep_OMP_SusC/RagA"/>
</dbReference>
<dbReference type="NCBIfam" id="TIGR04056">
    <property type="entry name" value="OMP_RagA_SusC"/>
    <property type="match status" value="1"/>
</dbReference>
<dbReference type="Gene3D" id="2.60.40.1120">
    <property type="entry name" value="Carboxypeptidase-like, regulatory domain"/>
    <property type="match status" value="1"/>
</dbReference>
<dbReference type="SUPFAM" id="SSF49464">
    <property type="entry name" value="Carboxypeptidase regulatory domain-like"/>
    <property type="match status" value="1"/>
</dbReference>
<name>A0AAE3IKN3_9BACT</name>
<evidence type="ECO:0000256" key="2">
    <source>
        <dbReference type="ARBA" id="ARBA00023136"/>
    </source>
</evidence>
<dbReference type="NCBIfam" id="TIGR04057">
    <property type="entry name" value="SusC_RagA_signa"/>
    <property type="match status" value="1"/>
</dbReference>
<dbReference type="InterPro" id="IPR011662">
    <property type="entry name" value="Secretin/TonB_short_N"/>
</dbReference>
<dbReference type="SMART" id="SM00965">
    <property type="entry name" value="STN"/>
    <property type="match status" value="1"/>
</dbReference>
<proteinExistence type="inferred from homology"/>
<evidence type="ECO:0000256" key="1">
    <source>
        <dbReference type="ARBA" id="ARBA00022448"/>
    </source>
</evidence>
<dbReference type="InterPro" id="IPR037066">
    <property type="entry name" value="Plug_dom_sf"/>
</dbReference>
<dbReference type="AlphaFoldDB" id="A0AAE3IKN3"/>
<dbReference type="FunFam" id="2.170.130.10:FF:000003">
    <property type="entry name" value="SusC/RagA family TonB-linked outer membrane protein"/>
    <property type="match status" value="1"/>
</dbReference>
<keyword evidence="1 4" id="KW-0813">Transport</keyword>
<reference evidence="7" key="1">
    <citation type="submission" date="2022-10" db="EMBL/GenBank/DDBJ databases">
        <authorList>
            <person name="Kim H.S."/>
            <person name="Kim J.-S."/>
            <person name="Suh M.K."/>
            <person name="Eom M.K."/>
            <person name="Lee J.-S."/>
        </authorList>
    </citation>
    <scope>NUCLEOTIDE SEQUENCE</scope>
    <source>
        <strain evidence="7">LIP-5</strain>
    </source>
</reference>
<evidence type="ECO:0000259" key="6">
    <source>
        <dbReference type="SMART" id="SM00965"/>
    </source>
</evidence>
<dbReference type="EMBL" id="JAOTPL010000003">
    <property type="protein sequence ID" value="MCU7693564.1"/>
    <property type="molecule type" value="Genomic_DNA"/>
</dbReference>
<dbReference type="Pfam" id="PF07660">
    <property type="entry name" value="STN"/>
    <property type="match status" value="1"/>
</dbReference>
<dbReference type="SUPFAM" id="SSF56935">
    <property type="entry name" value="Porins"/>
    <property type="match status" value="1"/>
</dbReference>
<keyword evidence="3 4" id="KW-0998">Cell outer membrane</keyword>
<keyword evidence="2 4" id="KW-0472">Membrane</keyword>
<dbReference type="Pfam" id="PF13715">
    <property type="entry name" value="CarbopepD_reg_2"/>
    <property type="match status" value="1"/>
</dbReference>
<keyword evidence="4" id="KW-0812">Transmembrane</keyword>
<dbReference type="InterPro" id="IPR023997">
    <property type="entry name" value="TonB-dep_OMP_SusC/RagA_CS"/>
</dbReference>
<evidence type="ECO:0000256" key="3">
    <source>
        <dbReference type="ARBA" id="ARBA00023237"/>
    </source>
</evidence>
<dbReference type="PROSITE" id="PS52016">
    <property type="entry name" value="TONB_DEPENDENT_REC_3"/>
    <property type="match status" value="1"/>
</dbReference>
<dbReference type="InterPro" id="IPR008969">
    <property type="entry name" value="CarboxyPept-like_regulatory"/>
</dbReference>
<dbReference type="Gene3D" id="2.170.130.10">
    <property type="entry name" value="TonB-dependent receptor, plug domain"/>
    <property type="match status" value="1"/>
</dbReference>
<evidence type="ECO:0000256" key="4">
    <source>
        <dbReference type="PROSITE-ProRule" id="PRU01360"/>
    </source>
</evidence>
<dbReference type="RefSeq" id="WP_263037052.1">
    <property type="nucleotide sequence ID" value="NZ_JAOTPL010000003.1"/>
</dbReference>
<dbReference type="Pfam" id="PF07715">
    <property type="entry name" value="Plug"/>
    <property type="match status" value="1"/>
</dbReference>